<keyword evidence="2" id="KW-1185">Reference proteome</keyword>
<dbReference type="Proteomes" id="UP000799755">
    <property type="component" value="Unassembled WGS sequence"/>
</dbReference>
<dbReference type="EMBL" id="MU003522">
    <property type="protein sequence ID" value="KAF2466946.1"/>
    <property type="molecule type" value="Genomic_DNA"/>
</dbReference>
<name>A0ACB6QJ93_9PLEO</name>
<accession>A0ACB6QJ93</accession>
<gene>
    <name evidence="1" type="ORF">BDR25DRAFT_317187</name>
</gene>
<evidence type="ECO:0000313" key="1">
    <source>
        <dbReference type="EMBL" id="KAF2466946.1"/>
    </source>
</evidence>
<protein>
    <submittedName>
        <fullName evidence="1">Uncharacterized protein</fullName>
    </submittedName>
</protein>
<organism evidence="1 2">
    <name type="scientific">Lindgomyces ingoldianus</name>
    <dbReference type="NCBI Taxonomy" id="673940"/>
    <lineage>
        <taxon>Eukaryota</taxon>
        <taxon>Fungi</taxon>
        <taxon>Dikarya</taxon>
        <taxon>Ascomycota</taxon>
        <taxon>Pezizomycotina</taxon>
        <taxon>Dothideomycetes</taxon>
        <taxon>Pleosporomycetidae</taxon>
        <taxon>Pleosporales</taxon>
        <taxon>Lindgomycetaceae</taxon>
        <taxon>Lindgomyces</taxon>
    </lineage>
</organism>
<evidence type="ECO:0000313" key="2">
    <source>
        <dbReference type="Proteomes" id="UP000799755"/>
    </source>
</evidence>
<comment type="caution">
    <text evidence="1">The sequence shown here is derived from an EMBL/GenBank/DDBJ whole genome shotgun (WGS) entry which is preliminary data.</text>
</comment>
<reference evidence="1" key="1">
    <citation type="journal article" date="2020" name="Stud. Mycol.">
        <title>101 Dothideomycetes genomes: a test case for predicting lifestyles and emergence of pathogens.</title>
        <authorList>
            <person name="Haridas S."/>
            <person name="Albert R."/>
            <person name="Binder M."/>
            <person name="Bloem J."/>
            <person name="Labutti K."/>
            <person name="Salamov A."/>
            <person name="Andreopoulos B."/>
            <person name="Baker S."/>
            <person name="Barry K."/>
            <person name="Bills G."/>
            <person name="Bluhm B."/>
            <person name="Cannon C."/>
            <person name="Castanera R."/>
            <person name="Culley D."/>
            <person name="Daum C."/>
            <person name="Ezra D."/>
            <person name="Gonzalez J."/>
            <person name="Henrissat B."/>
            <person name="Kuo A."/>
            <person name="Liang C."/>
            <person name="Lipzen A."/>
            <person name="Lutzoni F."/>
            <person name="Magnuson J."/>
            <person name="Mondo S."/>
            <person name="Nolan M."/>
            <person name="Ohm R."/>
            <person name="Pangilinan J."/>
            <person name="Park H.-J."/>
            <person name="Ramirez L."/>
            <person name="Alfaro M."/>
            <person name="Sun H."/>
            <person name="Tritt A."/>
            <person name="Yoshinaga Y."/>
            <person name="Zwiers L.-H."/>
            <person name="Turgeon B."/>
            <person name="Goodwin S."/>
            <person name="Spatafora J."/>
            <person name="Crous P."/>
            <person name="Grigoriev I."/>
        </authorList>
    </citation>
    <scope>NUCLEOTIDE SEQUENCE</scope>
    <source>
        <strain evidence="1">ATCC 200398</strain>
    </source>
</reference>
<sequence length="137" mass="15433">MTYGVQIWSINRSGNQTERSKTKELKVTQNRCLRKVTGAYRRALVAAIERESGTPPIDLYMEAVVMQRAVKTAQHPDAGHIDETMAKVWESTKRPMPRIWGEEGRRDSGNASPPGSRRPEVLQGVSSVRWEIVTSLL</sequence>
<proteinExistence type="predicted"/>